<feature type="transmembrane region" description="Helical" evidence="1">
    <location>
        <begin position="64"/>
        <end position="87"/>
    </location>
</feature>
<gene>
    <name evidence="2" type="ORF">SAMN05216361_0308</name>
</gene>
<dbReference type="EMBL" id="FQWD01000001">
    <property type="protein sequence ID" value="SHF75953.1"/>
    <property type="molecule type" value="Genomic_DNA"/>
</dbReference>
<proteinExistence type="predicted"/>
<protein>
    <submittedName>
        <fullName evidence="2">Uncharacterized protein</fullName>
    </submittedName>
</protein>
<evidence type="ECO:0000256" key="1">
    <source>
        <dbReference type="SAM" id="Phobius"/>
    </source>
</evidence>
<accession>A0A1M5E9J6</accession>
<keyword evidence="1" id="KW-0472">Membrane</keyword>
<sequence length="189" mass="21345">MDNQFEQWQAAYQQQTPKVDTSALLNDVKATHRKETQKAWVDLISGIAVSIFVLYTAIFLTSSALSGMLLAAVVPVPFAFSLWSFLLRKQKSEADTQSVAALLAEKKRQLINKVTYWRVSAVGITVLWSLLSGVCAWFWLGGDEQSMWFVLPVVQLAIVVVTWVRYSMVKRQLPEQLKTIEALYSPSEE</sequence>
<feature type="transmembrane region" description="Helical" evidence="1">
    <location>
        <begin position="39"/>
        <end position="58"/>
    </location>
</feature>
<keyword evidence="1" id="KW-1133">Transmembrane helix</keyword>
<dbReference type="STRING" id="634436.SAMN05216361_0308"/>
<keyword evidence="3" id="KW-1185">Reference proteome</keyword>
<dbReference type="OrthoDB" id="6329939at2"/>
<organism evidence="2 3">
    <name type="scientific">Marisediminitalea aggregata</name>
    <dbReference type="NCBI Taxonomy" id="634436"/>
    <lineage>
        <taxon>Bacteria</taxon>
        <taxon>Pseudomonadati</taxon>
        <taxon>Pseudomonadota</taxon>
        <taxon>Gammaproteobacteria</taxon>
        <taxon>Alteromonadales</taxon>
        <taxon>Alteromonadaceae</taxon>
        <taxon>Marisediminitalea</taxon>
    </lineage>
</organism>
<dbReference type="RefSeq" id="WP_073316840.1">
    <property type="nucleotide sequence ID" value="NZ_FQWD01000001.1"/>
</dbReference>
<evidence type="ECO:0000313" key="3">
    <source>
        <dbReference type="Proteomes" id="UP000184520"/>
    </source>
</evidence>
<dbReference type="Proteomes" id="UP000184520">
    <property type="component" value="Unassembled WGS sequence"/>
</dbReference>
<feature type="transmembrane region" description="Helical" evidence="1">
    <location>
        <begin position="116"/>
        <end position="140"/>
    </location>
</feature>
<evidence type="ECO:0000313" key="2">
    <source>
        <dbReference type="EMBL" id="SHF75953.1"/>
    </source>
</evidence>
<feature type="transmembrane region" description="Helical" evidence="1">
    <location>
        <begin position="146"/>
        <end position="166"/>
    </location>
</feature>
<dbReference type="AlphaFoldDB" id="A0A1M5E9J6"/>
<keyword evidence="1" id="KW-0812">Transmembrane</keyword>
<name>A0A1M5E9J6_9ALTE</name>
<reference evidence="3" key="1">
    <citation type="submission" date="2016-11" db="EMBL/GenBank/DDBJ databases">
        <authorList>
            <person name="Varghese N."/>
            <person name="Submissions S."/>
        </authorList>
    </citation>
    <scope>NUCLEOTIDE SEQUENCE [LARGE SCALE GENOMIC DNA]</scope>
    <source>
        <strain evidence="3">CGMCC 1.8995</strain>
    </source>
</reference>